<comment type="caution">
    <text evidence="11">The sequence shown here is derived from an EMBL/GenBank/DDBJ whole genome shotgun (WGS) entry which is preliminary data.</text>
</comment>
<keyword evidence="4" id="KW-0747">Spliceosome</keyword>
<gene>
    <name evidence="11" type="ORF">P3X46_011689</name>
</gene>
<dbReference type="PANTHER" id="PTHR20957:SF0">
    <property type="entry name" value="RNA-BINDING PROTEIN 48"/>
    <property type="match status" value="1"/>
</dbReference>
<reference evidence="11" key="1">
    <citation type="journal article" date="2023" name="Plant Biotechnol. J.">
        <title>Chromosome-level wild Hevea brasiliensis genome provides new tools for genomic-assisted breeding and valuable loci to elevate rubber yield.</title>
        <authorList>
            <person name="Cheng H."/>
            <person name="Song X."/>
            <person name="Hu Y."/>
            <person name="Wu T."/>
            <person name="Yang Q."/>
            <person name="An Z."/>
            <person name="Feng S."/>
            <person name="Deng Z."/>
            <person name="Wu W."/>
            <person name="Zeng X."/>
            <person name="Tu M."/>
            <person name="Wang X."/>
            <person name="Huang H."/>
        </authorList>
    </citation>
    <scope>NUCLEOTIDE SEQUENCE</scope>
    <source>
        <strain evidence="11">MT/VB/25A 57/8</strain>
    </source>
</reference>
<sequence>MPRYKDEPPAIRVYTVCDESRYLIVRNVPALGCGDDLLKLFASYGDVEDFKPMDAEDCEQFTDVYWIKFRLVSNARFAKRKLDEFVFLGNRLQVSYAPHFESLSDTKDRLEGRRKEVLARLNPGRSKGPRVYNTGASSEASMVSATSQTGYICQHTNSDQFWDAGGSQHKSQINDPPITQVSSDQEYFPSHSMNQTVRLVREKLNKIQSGTEHLQAGPAPKKTRLDNRRRI</sequence>
<keyword evidence="12" id="KW-1185">Reference proteome</keyword>
<evidence type="ECO:0000256" key="2">
    <source>
        <dbReference type="ARBA" id="ARBA00015189"/>
    </source>
</evidence>
<dbReference type="InterPro" id="IPR035979">
    <property type="entry name" value="RBD_domain_sf"/>
</dbReference>
<evidence type="ECO:0000256" key="6">
    <source>
        <dbReference type="ARBA" id="ARBA00023187"/>
    </source>
</evidence>
<evidence type="ECO:0000256" key="8">
    <source>
        <dbReference type="PROSITE-ProRule" id="PRU00176"/>
    </source>
</evidence>
<dbReference type="PANTHER" id="PTHR20957">
    <property type="entry name" value="RNA-BINDING PROTEIN 48"/>
    <property type="match status" value="1"/>
</dbReference>
<dbReference type="PROSITE" id="PS50102">
    <property type="entry name" value="RRM"/>
    <property type="match status" value="1"/>
</dbReference>
<keyword evidence="5 8" id="KW-0694">RNA-binding</keyword>
<evidence type="ECO:0000313" key="12">
    <source>
        <dbReference type="Proteomes" id="UP001174677"/>
    </source>
</evidence>
<dbReference type="InterPro" id="IPR034264">
    <property type="entry name" value="RBM48_RRM"/>
</dbReference>
<protein>
    <recommendedName>
        <fullName evidence="2">RNA-binding protein 48</fullName>
    </recommendedName>
</protein>
<evidence type="ECO:0000256" key="7">
    <source>
        <dbReference type="ARBA" id="ARBA00035004"/>
    </source>
</evidence>
<accession>A0ABQ9MA08</accession>
<feature type="domain" description="RRM" evidence="10">
    <location>
        <begin position="21"/>
        <end position="99"/>
    </location>
</feature>
<evidence type="ECO:0000259" key="10">
    <source>
        <dbReference type="PROSITE" id="PS50102"/>
    </source>
</evidence>
<keyword evidence="6" id="KW-0508">mRNA splicing</keyword>
<dbReference type="CDD" id="cd12442">
    <property type="entry name" value="RRM_RBM48"/>
    <property type="match status" value="1"/>
</dbReference>
<comment type="similarity">
    <text evidence="1">Belongs to the RBM48 family.</text>
</comment>
<dbReference type="EMBL" id="JARPOI010000007">
    <property type="protein sequence ID" value="KAJ9176370.1"/>
    <property type="molecule type" value="Genomic_DNA"/>
</dbReference>
<dbReference type="InterPro" id="IPR012677">
    <property type="entry name" value="Nucleotide-bd_a/b_plait_sf"/>
</dbReference>
<dbReference type="InterPro" id="IPR039599">
    <property type="entry name" value="RBM48"/>
</dbReference>
<organism evidence="11 12">
    <name type="scientific">Hevea brasiliensis</name>
    <name type="common">Para rubber tree</name>
    <name type="synonym">Siphonia brasiliensis</name>
    <dbReference type="NCBI Taxonomy" id="3981"/>
    <lineage>
        <taxon>Eukaryota</taxon>
        <taxon>Viridiplantae</taxon>
        <taxon>Streptophyta</taxon>
        <taxon>Embryophyta</taxon>
        <taxon>Tracheophyta</taxon>
        <taxon>Spermatophyta</taxon>
        <taxon>Magnoliopsida</taxon>
        <taxon>eudicotyledons</taxon>
        <taxon>Gunneridae</taxon>
        <taxon>Pentapetalae</taxon>
        <taxon>rosids</taxon>
        <taxon>fabids</taxon>
        <taxon>Malpighiales</taxon>
        <taxon>Euphorbiaceae</taxon>
        <taxon>Crotonoideae</taxon>
        <taxon>Micrandreae</taxon>
        <taxon>Hevea</taxon>
    </lineage>
</organism>
<dbReference type="InterPro" id="IPR000504">
    <property type="entry name" value="RRM_dom"/>
</dbReference>
<evidence type="ECO:0000256" key="3">
    <source>
        <dbReference type="ARBA" id="ARBA00022664"/>
    </source>
</evidence>
<keyword evidence="3" id="KW-0507">mRNA processing</keyword>
<comment type="function">
    <text evidence="7">As a component of the minor spliceosome, involved in the splicing of U12-type introns in pre-mRNAs.</text>
</comment>
<proteinExistence type="inferred from homology"/>
<dbReference type="SUPFAM" id="SSF54928">
    <property type="entry name" value="RNA-binding domain, RBD"/>
    <property type="match status" value="1"/>
</dbReference>
<name>A0ABQ9MA08_HEVBR</name>
<evidence type="ECO:0000256" key="9">
    <source>
        <dbReference type="SAM" id="MobiDB-lite"/>
    </source>
</evidence>
<evidence type="ECO:0000313" key="11">
    <source>
        <dbReference type="EMBL" id="KAJ9176370.1"/>
    </source>
</evidence>
<dbReference type="Proteomes" id="UP001174677">
    <property type="component" value="Chromosome 7"/>
</dbReference>
<evidence type="ECO:0000256" key="5">
    <source>
        <dbReference type="ARBA" id="ARBA00022884"/>
    </source>
</evidence>
<evidence type="ECO:0000256" key="4">
    <source>
        <dbReference type="ARBA" id="ARBA00022728"/>
    </source>
</evidence>
<evidence type="ECO:0000256" key="1">
    <source>
        <dbReference type="ARBA" id="ARBA00006938"/>
    </source>
</evidence>
<feature type="region of interest" description="Disordered" evidence="9">
    <location>
        <begin position="209"/>
        <end position="231"/>
    </location>
</feature>
<dbReference type="Gene3D" id="3.30.70.330">
    <property type="match status" value="1"/>
</dbReference>